<proteinExistence type="predicted"/>
<dbReference type="OrthoDB" id="10433056at2759"/>
<evidence type="ECO:0000313" key="1">
    <source>
        <dbReference type="EMBL" id="KIO31340.1"/>
    </source>
</evidence>
<organism evidence="1 2">
    <name type="scientific">Tulasnella calospora MUT 4182</name>
    <dbReference type="NCBI Taxonomy" id="1051891"/>
    <lineage>
        <taxon>Eukaryota</taxon>
        <taxon>Fungi</taxon>
        <taxon>Dikarya</taxon>
        <taxon>Basidiomycota</taxon>
        <taxon>Agaricomycotina</taxon>
        <taxon>Agaricomycetes</taxon>
        <taxon>Cantharellales</taxon>
        <taxon>Tulasnellaceae</taxon>
        <taxon>Tulasnella</taxon>
    </lineage>
</organism>
<name>A0A0C3QHL5_9AGAM</name>
<dbReference type="AlphaFoldDB" id="A0A0C3QHL5"/>
<dbReference type="Proteomes" id="UP000054248">
    <property type="component" value="Unassembled WGS sequence"/>
</dbReference>
<dbReference type="HOGENOM" id="CLU_1397258_0_0_1"/>
<evidence type="ECO:0000313" key="2">
    <source>
        <dbReference type="Proteomes" id="UP000054248"/>
    </source>
</evidence>
<keyword evidence="2" id="KW-1185">Reference proteome</keyword>
<dbReference type="EMBL" id="KN822964">
    <property type="protein sequence ID" value="KIO31340.1"/>
    <property type="molecule type" value="Genomic_DNA"/>
</dbReference>
<reference evidence="1 2" key="1">
    <citation type="submission" date="2014-04" db="EMBL/GenBank/DDBJ databases">
        <authorList>
            <consortium name="DOE Joint Genome Institute"/>
            <person name="Kuo A."/>
            <person name="Girlanda M."/>
            <person name="Perotto S."/>
            <person name="Kohler A."/>
            <person name="Nagy L.G."/>
            <person name="Floudas D."/>
            <person name="Copeland A."/>
            <person name="Barry K.W."/>
            <person name="Cichocki N."/>
            <person name="Veneault-Fourrey C."/>
            <person name="LaButti K."/>
            <person name="Lindquist E.A."/>
            <person name="Lipzen A."/>
            <person name="Lundell T."/>
            <person name="Morin E."/>
            <person name="Murat C."/>
            <person name="Sun H."/>
            <person name="Tunlid A."/>
            <person name="Henrissat B."/>
            <person name="Grigoriev I.V."/>
            <person name="Hibbett D.S."/>
            <person name="Martin F."/>
            <person name="Nordberg H.P."/>
            <person name="Cantor M.N."/>
            <person name="Hua S.X."/>
        </authorList>
    </citation>
    <scope>NUCLEOTIDE SEQUENCE [LARGE SCALE GENOMIC DNA]</scope>
    <source>
        <strain evidence="1 2">MUT 4182</strain>
    </source>
</reference>
<accession>A0A0C3QHL5</accession>
<sequence>MTGSGALETAPADVPGSAGIGSAARATGLGLAGVVGAGEARRLNTRKARVQQEGGPVLLHSIRRPNNRRAEAALPLIHEDVAAASPISRTPADIRAPVTFARELEDRISAMTAQFNESMGAVTRTRLQSNPSTPAEEVRIGGRSAFVSAVSRSGNASPRSPVTRLASRDVPNKGIVGRVAELVWVRELISLTNGH</sequence>
<gene>
    <name evidence="1" type="ORF">M407DRAFT_5145</name>
</gene>
<protein>
    <submittedName>
        <fullName evidence="1">Uncharacterized protein</fullName>
    </submittedName>
</protein>
<reference evidence="2" key="2">
    <citation type="submission" date="2015-01" db="EMBL/GenBank/DDBJ databases">
        <title>Evolutionary Origins and Diversification of the Mycorrhizal Mutualists.</title>
        <authorList>
            <consortium name="DOE Joint Genome Institute"/>
            <consortium name="Mycorrhizal Genomics Consortium"/>
            <person name="Kohler A."/>
            <person name="Kuo A."/>
            <person name="Nagy L.G."/>
            <person name="Floudas D."/>
            <person name="Copeland A."/>
            <person name="Barry K.W."/>
            <person name="Cichocki N."/>
            <person name="Veneault-Fourrey C."/>
            <person name="LaButti K."/>
            <person name="Lindquist E.A."/>
            <person name="Lipzen A."/>
            <person name="Lundell T."/>
            <person name="Morin E."/>
            <person name="Murat C."/>
            <person name="Riley R."/>
            <person name="Ohm R."/>
            <person name="Sun H."/>
            <person name="Tunlid A."/>
            <person name="Henrissat B."/>
            <person name="Grigoriev I.V."/>
            <person name="Hibbett D.S."/>
            <person name="Martin F."/>
        </authorList>
    </citation>
    <scope>NUCLEOTIDE SEQUENCE [LARGE SCALE GENOMIC DNA]</scope>
    <source>
        <strain evidence="2">MUT 4182</strain>
    </source>
</reference>